<dbReference type="WBParaSite" id="MCU_006443-RA">
    <property type="protein sequence ID" value="MCU_006443-RA"/>
    <property type="gene ID" value="MCU_006443"/>
</dbReference>
<reference evidence="3" key="1">
    <citation type="submission" date="2019-11" db="UniProtKB">
        <authorList>
            <consortium name="WormBaseParasite"/>
        </authorList>
    </citation>
    <scope>IDENTIFICATION</scope>
</reference>
<feature type="transmembrane region" description="Helical" evidence="2">
    <location>
        <begin position="51"/>
        <end position="71"/>
    </location>
</feature>
<sequence>PGKSRRLKVVEYPSPDRKKTGTTEQALLTNQKPEPRVRRLRSESTTLATSLIIYCSSVVSFSCWPLIFLACHWNTERHRIGCRQVVQHVCALIQRHKVTSTIVYQMV</sequence>
<keyword evidence="2" id="KW-0812">Transmembrane</keyword>
<accession>A0A5K3FBA4</accession>
<feature type="compositionally biased region" description="Polar residues" evidence="1">
    <location>
        <begin position="22"/>
        <end position="32"/>
    </location>
</feature>
<organism evidence="3">
    <name type="scientific">Mesocestoides corti</name>
    <name type="common">Flatworm</name>
    <dbReference type="NCBI Taxonomy" id="53468"/>
    <lineage>
        <taxon>Eukaryota</taxon>
        <taxon>Metazoa</taxon>
        <taxon>Spiralia</taxon>
        <taxon>Lophotrochozoa</taxon>
        <taxon>Platyhelminthes</taxon>
        <taxon>Cestoda</taxon>
        <taxon>Eucestoda</taxon>
        <taxon>Cyclophyllidea</taxon>
        <taxon>Mesocestoididae</taxon>
        <taxon>Mesocestoides</taxon>
    </lineage>
</organism>
<protein>
    <submittedName>
        <fullName evidence="3">Ovule protein</fullName>
    </submittedName>
</protein>
<dbReference type="AlphaFoldDB" id="A0A5K3FBA4"/>
<evidence type="ECO:0000256" key="1">
    <source>
        <dbReference type="SAM" id="MobiDB-lite"/>
    </source>
</evidence>
<feature type="region of interest" description="Disordered" evidence="1">
    <location>
        <begin position="1"/>
        <end position="40"/>
    </location>
</feature>
<evidence type="ECO:0000256" key="2">
    <source>
        <dbReference type="SAM" id="Phobius"/>
    </source>
</evidence>
<keyword evidence="2" id="KW-1133">Transmembrane helix</keyword>
<proteinExistence type="predicted"/>
<evidence type="ECO:0000313" key="3">
    <source>
        <dbReference type="WBParaSite" id="MCU_006443-RA"/>
    </source>
</evidence>
<name>A0A5K3FBA4_MESCO</name>
<keyword evidence="2" id="KW-0472">Membrane</keyword>